<evidence type="ECO:0000313" key="1">
    <source>
        <dbReference type="EMBL" id="KAK3749443.1"/>
    </source>
</evidence>
<dbReference type="EMBL" id="JAWDGP010005939">
    <property type="protein sequence ID" value="KAK3749443.1"/>
    <property type="molecule type" value="Genomic_DNA"/>
</dbReference>
<keyword evidence="2" id="KW-1185">Reference proteome</keyword>
<dbReference type="Proteomes" id="UP001283361">
    <property type="component" value="Unassembled WGS sequence"/>
</dbReference>
<gene>
    <name evidence="1" type="ORF">RRG08_003291</name>
</gene>
<organism evidence="1 2">
    <name type="scientific">Elysia crispata</name>
    <name type="common">lettuce slug</name>
    <dbReference type="NCBI Taxonomy" id="231223"/>
    <lineage>
        <taxon>Eukaryota</taxon>
        <taxon>Metazoa</taxon>
        <taxon>Spiralia</taxon>
        <taxon>Lophotrochozoa</taxon>
        <taxon>Mollusca</taxon>
        <taxon>Gastropoda</taxon>
        <taxon>Heterobranchia</taxon>
        <taxon>Euthyneura</taxon>
        <taxon>Panpulmonata</taxon>
        <taxon>Sacoglossa</taxon>
        <taxon>Placobranchoidea</taxon>
        <taxon>Plakobranchidae</taxon>
        <taxon>Elysia</taxon>
    </lineage>
</organism>
<dbReference type="AlphaFoldDB" id="A0AAE1D0L4"/>
<protein>
    <submittedName>
        <fullName evidence="1">Uncharacterized protein</fullName>
    </submittedName>
</protein>
<accession>A0AAE1D0L4</accession>
<sequence length="116" mass="13289">MPQRYGYDDRSQLKLDLPMTPMSFALNRQIYITLIHQANPRFSLTVPSQVTCSLNQVQAEVNAQAPRPPGNSGRSRQLPIRRHTIKLEWLHHKNKPHHLGLRCYQSPKLPSNTQAG</sequence>
<comment type="caution">
    <text evidence="1">The sequence shown here is derived from an EMBL/GenBank/DDBJ whole genome shotgun (WGS) entry which is preliminary data.</text>
</comment>
<reference evidence="1" key="1">
    <citation type="journal article" date="2023" name="G3 (Bethesda)">
        <title>A reference genome for the long-term kleptoplast-retaining sea slug Elysia crispata morphotype clarki.</title>
        <authorList>
            <person name="Eastman K.E."/>
            <person name="Pendleton A.L."/>
            <person name="Shaikh M.A."/>
            <person name="Suttiyut T."/>
            <person name="Ogas R."/>
            <person name="Tomko P."/>
            <person name="Gavelis G."/>
            <person name="Widhalm J.R."/>
            <person name="Wisecaver J.H."/>
        </authorList>
    </citation>
    <scope>NUCLEOTIDE SEQUENCE</scope>
    <source>
        <strain evidence="1">ECLA1</strain>
    </source>
</reference>
<evidence type="ECO:0000313" key="2">
    <source>
        <dbReference type="Proteomes" id="UP001283361"/>
    </source>
</evidence>
<name>A0AAE1D0L4_9GAST</name>
<proteinExistence type="predicted"/>